<proteinExistence type="predicted"/>
<comment type="caution">
    <text evidence="1">The sequence shown here is derived from an EMBL/GenBank/DDBJ whole genome shotgun (WGS) entry which is preliminary data.</text>
</comment>
<protein>
    <recommendedName>
        <fullName evidence="3">Lipoprotein</fullName>
    </recommendedName>
</protein>
<accession>A0A9X2W1X0</accession>
<dbReference type="PROSITE" id="PS51257">
    <property type="entry name" value="PROKAR_LIPOPROTEIN"/>
    <property type="match status" value="1"/>
</dbReference>
<dbReference type="AlphaFoldDB" id="A0A9X2W1X0"/>
<keyword evidence="2" id="KW-1185">Reference proteome</keyword>
<gene>
    <name evidence="1" type="ORF">N0B51_07325</name>
</gene>
<dbReference type="RefSeq" id="WP_259961660.1">
    <property type="nucleotide sequence ID" value="NZ_JAOAMV010000003.1"/>
</dbReference>
<organism evidence="1 2">
    <name type="scientific">Tsuneonella litorea</name>
    <dbReference type="NCBI Taxonomy" id="2976475"/>
    <lineage>
        <taxon>Bacteria</taxon>
        <taxon>Pseudomonadati</taxon>
        <taxon>Pseudomonadota</taxon>
        <taxon>Alphaproteobacteria</taxon>
        <taxon>Sphingomonadales</taxon>
        <taxon>Erythrobacteraceae</taxon>
        <taxon>Tsuneonella</taxon>
    </lineage>
</organism>
<evidence type="ECO:0000313" key="2">
    <source>
        <dbReference type="Proteomes" id="UP001142648"/>
    </source>
</evidence>
<dbReference type="Proteomes" id="UP001142648">
    <property type="component" value="Unassembled WGS sequence"/>
</dbReference>
<evidence type="ECO:0000313" key="1">
    <source>
        <dbReference type="EMBL" id="MCT2558789.1"/>
    </source>
</evidence>
<dbReference type="EMBL" id="JAOAMV010000003">
    <property type="protein sequence ID" value="MCT2558789.1"/>
    <property type="molecule type" value="Genomic_DNA"/>
</dbReference>
<reference evidence="1" key="1">
    <citation type="submission" date="2022-09" db="EMBL/GenBank/DDBJ databases">
        <title>The genome sequence of Tsuneonella sp. YG55.</title>
        <authorList>
            <person name="Liu Y."/>
        </authorList>
    </citation>
    <scope>NUCLEOTIDE SEQUENCE</scope>
    <source>
        <strain evidence="1">YG55</strain>
    </source>
</reference>
<name>A0A9X2W1X0_9SPHN</name>
<sequence>MRRTLFALPVLLAMTACSTTDPDDWSGGTRTPFGQAEKSCTELLETIAKVQNRRDFFVACMGALGWTPKPGASIDL</sequence>
<evidence type="ECO:0008006" key="3">
    <source>
        <dbReference type="Google" id="ProtNLM"/>
    </source>
</evidence>